<name>A0A563VLD6_9CYAN</name>
<keyword evidence="12" id="KW-0067">ATP-binding</keyword>
<evidence type="ECO:0000256" key="13">
    <source>
        <dbReference type="ARBA" id="ARBA00022989"/>
    </source>
</evidence>
<evidence type="ECO:0000259" key="21">
    <source>
        <dbReference type="Pfam" id="PF13614"/>
    </source>
</evidence>
<keyword evidence="17" id="KW-0175">Coiled coil</keyword>
<comment type="similarity">
    <text evidence="4">Belongs to the etk/wzc family.</text>
</comment>
<evidence type="ECO:0000256" key="11">
    <source>
        <dbReference type="ARBA" id="ARBA00022777"/>
    </source>
</evidence>
<evidence type="ECO:0000256" key="17">
    <source>
        <dbReference type="SAM" id="Coils"/>
    </source>
</evidence>
<dbReference type="GO" id="GO:0005886">
    <property type="term" value="C:plasma membrane"/>
    <property type="evidence" value="ECO:0007669"/>
    <property type="project" value="UniProtKB-SubCell"/>
</dbReference>
<evidence type="ECO:0000256" key="14">
    <source>
        <dbReference type="ARBA" id="ARBA00023136"/>
    </source>
</evidence>
<proteinExistence type="inferred from homology"/>
<keyword evidence="15" id="KW-0829">Tyrosine-protein kinase</keyword>
<dbReference type="Pfam" id="PF02706">
    <property type="entry name" value="Wzz"/>
    <property type="match status" value="1"/>
</dbReference>
<dbReference type="OrthoDB" id="580971at2"/>
<comment type="similarity">
    <text evidence="3">Belongs to the CpsD/CapB family.</text>
</comment>
<evidence type="ECO:0000313" key="23">
    <source>
        <dbReference type="Proteomes" id="UP000320055"/>
    </source>
</evidence>
<keyword evidence="11" id="KW-0418">Kinase</keyword>
<feature type="region of interest" description="Disordered" evidence="18">
    <location>
        <begin position="765"/>
        <end position="785"/>
    </location>
</feature>
<keyword evidence="6" id="KW-1003">Cell membrane</keyword>
<evidence type="ECO:0000259" key="20">
    <source>
        <dbReference type="Pfam" id="PF02706"/>
    </source>
</evidence>
<dbReference type="CDD" id="cd05387">
    <property type="entry name" value="BY-kinase"/>
    <property type="match status" value="1"/>
</dbReference>
<keyword evidence="14 19" id="KW-0472">Membrane</keyword>
<comment type="subcellular location">
    <subcellularLocation>
        <location evidence="1">Cell inner membrane</location>
        <topology evidence="1">Multi-pass membrane protein</topology>
    </subcellularLocation>
</comment>
<dbReference type="NCBIfam" id="TIGR01007">
    <property type="entry name" value="eps_fam"/>
    <property type="match status" value="1"/>
</dbReference>
<evidence type="ECO:0000256" key="8">
    <source>
        <dbReference type="ARBA" id="ARBA00022679"/>
    </source>
</evidence>
<feature type="compositionally biased region" description="Polar residues" evidence="18">
    <location>
        <begin position="765"/>
        <end position="779"/>
    </location>
</feature>
<dbReference type="EMBL" id="CAACVJ010000046">
    <property type="protein sequence ID" value="VEP12231.1"/>
    <property type="molecule type" value="Genomic_DNA"/>
</dbReference>
<evidence type="ECO:0000256" key="5">
    <source>
        <dbReference type="ARBA" id="ARBA00011903"/>
    </source>
</evidence>
<gene>
    <name evidence="22" type="ORF">H1P_140014</name>
</gene>
<feature type="transmembrane region" description="Helical" evidence="19">
    <location>
        <begin position="36"/>
        <end position="53"/>
    </location>
</feature>
<dbReference type="EC" id="2.7.10.2" evidence="5"/>
<accession>A0A563VLD6</accession>
<evidence type="ECO:0000256" key="9">
    <source>
        <dbReference type="ARBA" id="ARBA00022692"/>
    </source>
</evidence>
<evidence type="ECO:0000256" key="2">
    <source>
        <dbReference type="ARBA" id="ARBA00006683"/>
    </source>
</evidence>
<evidence type="ECO:0000256" key="12">
    <source>
        <dbReference type="ARBA" id="ARBA00022840"/>
    </source>
</evidence>
<keyword evidence="9 19" id="KW-0812">Transmembrane</keyword>
<dbReference type="Proteomes" id="UP000320055">
    <property type="component" value="Unassembled WGS sequence"/>
</dbReference>
<evidence type="ECO:0000256" key="7">
    <source>
        <dbReference type="ARBA" id="ARBA00022519"/>
    </source>
</evidence>
<protein>
    <recommendedName>
        <fullName evidence="5">non-specific protein-tyrosine kinase</fullName>
        <ecNumber evidence="5">2.7.10.2</ecNumber>
    </recommendedName>
</protein>
<dbReference type="Gene3D" id="3.40.50.300">
    <property type="entry name" value="P-loop containing nucleotide triphosphate hydrolases"/>
    <property type="match status" value="1"/>
</dbReference>
<dbReference type="Pfam" id="PF13614">
    <property type="entry name" value="AAA_31"/>
    <property type="match status" value="1"/>
</dbReference>
<dbReference type="GO" id="GO:0005524">
    <property type="term" value="F:ATP binding"/>
    <property type="evidence" value="ECO:0007669"/>
    <property type="project" value="UniProtKB-KW"/>
</dbReference>
<keyword evidence="13 19" id="KW-1133">Transmembrane helix</keyword>
<feature type="coiled-coil region" evidence="17">
    <location>
        <begin position="379"/>
        <end position="430"/>
    </location>
</feature>
<dbReference type="AlphaFoldDB" id="A0A563VLD6"/>
<feature type="domain" description="AAA" evidence="21">
    <location>
        <begin position="586"/>
        <end position="729"/>
    </location>
</feature>
<dbReference type="GO" id="GO:0004715">
    <property type="term" value="F:non-membrane spanning protein tyrosine kinase activity"/>
    <property type="evidence" value="ECO:0007669"/>
    <property type="project" value="UniProtKB-EC"/>
</dbReference>
<evidence type="ECO:0000256" key="15">
    <source>
        <dbReference type="ARBA" id="ARBA00023137"/>
    </source>
</evidence>
<keyword evidence="10" id="KW-0547">Nucleotide-binding</keyword>
<dbReference type="PANTHER" id="PTHR32309">
    <property type="entry name" value="TYROSINE-PROTEIN KINASE"/>
    <property type="match status" value="1"/>
</dbReference>
<reference evidence="22 23" key="1">
    <citation type="submission" date="2019-01" db="EMBL/GenBank/DDBJ databases">
        <authorList>
            <person name="Brito A."/>
        </authorList>
    </citation>
    <scope>NUCLEOTIDE SEQUENCE [LARGE SCALE GENOMIC DNA]</scope>
    <source>
        <strain evidence="22">1</strain>
    </source>
</reference>
<dbReference type="InterPro" id="IPR027417">
    <property type="entry name" value="P-loop_NTPase"/>
</dbReference>
<evidence type="ECO:0000313" key="22">
    <source>
        <dbReference type="EMBL" id="VEP12231.1"/>
    </source>
</evidence>
<evidence type="ECO:0000256" key="6">
    <source>
        <dbReference type="ARBA" id="ARBA00022475"/>
    </source>
</evidence>
<dbReference type="InterPro" id="IPR003856">
    <property type="entry name" value="LPS_length_determ_N"/>
</dbReference>
<evidence type="ECO:0000256" key="18">
    <source>
        <dbReference type="SAM" id="MobiDB-lite"/>
    </source>
</evidence>
<organism evidence="22 23">
    <name type="scientific">Hyella patelloides LEGE 07179</name>
    <dbReference type="NCBI Taxonomy" id="945734"/>
    <lineage>
        <taxon>Bacteria</taxon>
        <taxon>Bacillati</taxon>
        <taxon>Cyanobacteriota</taxon>
        <taxon>Cyanophyceae</taxon>
        <taxon>Pleurocapsales</taxon>
        <taxon>Hyellaceae</taxon>
        <taxon>Hyella</taxon>
    </lineage>
</organism>
<keyword evidence="8" id="KW-0808">Transferase</keyword>
<evidence type="ECO:0000256" key="19">
    <source>
        <dbReference type="SAM" id="Phobius"/>
    </source>
</evidence>
<feature type="coiled-coil region" evidence="17">
    <location>
        <begin position="228"/>
        <end position="262"/>
    </location>
</feature>
<comment type="similarity">
    <text evidence="2">Belongs to the CpsC/CapA family.</text>
</comment>
<comment type="catalytic activity">
    <reaction evidence="16">
        <text>L-tyrosyl-[protein] + ATP = O-phospho-L-tyrosyl-[protein] + ADP + H(+)</text>
        <dbReference type="Rhea" id="RHEA:10596"/>
        <dbReference type="Rhea" id="RHEA-COMP:10136"/>
        <dbReference type="Rhea" id="RHEA-COMP:20101"/>
        <dbReference type="ChEBI" id="CHEBI:15378"/>
        <dbReference type="ChEBI" id="CHEBI:30616"/>
        <dbReference type="ChEBI" id="CHEBI:46858"/>
        <dbReference type="ChEBI" id="CHEBI:61978"/>
        <dbReference type="ChEBI" id="CHEBI:456216"/>
        <dbReference type="EC" id="2.7.10.2"/>
    </reaction>
</comment>
<evidence type="ECO:0000256" key="3">
    <source>
        <dbReference type="ARBA" id="ARBA00007316"/>
    </source>
</evidence>
<dbReference type="InterPro" id="IPR025669">
    <property type="entry name" value="AAA_dom"/>
</dbReference>
<keyword evidence="7" id="KW-0997">Cell inner membrane</keyword>
<dbReference type="InterPro" id="IPR005702">
    <property type="entry name" value="Wzc-like_C"/>
</dbReference>
<dbReference type="InterPro" id="IPR050445">
    <property type="entry name" value="Bact_polysacc_biosynth/exp"/>
</dbReference>
<evidence type="ECO:0000256" key="10">
    <source>
        <dbReference type="ARBA" id="ARBA00022741"/>
    </source>
</evidence>
<dbReference type="RefSeq" id="WP_144864014.1">
    <property type="nucleotide sequence ID" value="NZ_LR213776.1"/>
</dbReference>
<keyword evidence="23" id="KW-1185">Reference proteome</keyword>
<dbReference type="SUPFAM" id="SSF52540">
    <property type="entry name" value="P-loop containing nucleoside triphosphate hydrolases"/>
    <property type="match status" value="1"/>
</dbReference>
<sequence>MNNPINNPEFVQLPSQETGFSLSELKQIIFRRWKPALIVGTTVFAGIFIPTMLQTPKYQSETFILLENPQTKESARIVPGNMTRGSAFSSLRDLSTEILVLRSNSLISQAIAQYPNTFKGLSVGEVISKLSINTQEVNEIPTDVLTVSFIDSSPQRAKEVLDALGKVYVQYSLDKQRSQAANAIDFIDEQLPDSQLDLDKVAYDIRSFRQENNLVDPNIYASDVSKFRQSLEQDSRSTEIALARAKSKYQELYFQLQQLGQEPDTILASTVLSQDGVYRKLATQLSGLETQYLLNSTNFKDTFPIMQDLKDKGQELQELLRERATQVLGNTVSQAVLDKAIATSAEIINNTNTTTSITNATESESTTENSEVNSQGNILASLGNQLLAAKHEIAILESQIGGTDKAKAKVENSFQDVPQLQEAYAELERQLVVKSESLDYLLKRRQELQISLAQETAPWKVLDKPYLPHKPISPNIQRGLALALAGGGFIGILTAWLLHQLDTRVKLIDEVKQITQLPLLGAVPKVLEPRIVLSNEAEINISKGYNYSYSSFTEAFRAIAMNLGYMMAQSGKIKSLVLTSSTSSEGKSTTAYNLGLALTDLGSRVLIVDADMRKPKMHKLTKQSNEKGLTEAIVSDEHWSEIVNPNIVDGLDVMTAGSNVPNPIAILNSPKMAQLLKEWEESYDYVLIDTPPIGIMADAQSIIHLVDTVLFVVGIERATQKSISHTLEILQGNHSNLAGFVANFVEKDLDYYSYSYYSHYYNQPTNSGNENQQENSGIMQQFRRR</sequence>
<dbReference type="PANTHER" id="PTHR32309:SF13">
    <property type="entry name" value="FERRIC ENTEROBACTIN TRANSPORT PROTEIN FEPE"/>
    <property type="match status" value="1"/>
</dbReference>
<feature type="domain" description="Polysaccharide chain length determinant N-terminal" evidence="20">
    <location>
        <begin position="20"/>
        <end position="113"/>
    </location>
</feature>
<evidence type="ECO:0000256" key="1">
    <source>
        <dbReference type="ARBA" id="ARBA00004429"/>
    </source>
</evidence>
<evidence type="ECO:0000256" key="16">
    <source>
        <dbReference type="ARBA" id="ARBA00051245"/>
    </source>
</evidence>
<evidence type="ECO:0000256" key="4">
    <source>
        <dbReference type="ARBA" id="ARBA00008883"/>
    </source>
</evidence>